<evidence type="ECO:0000313" key="2">
    <source>
        <dbReference type="EMBL" id="KAK7497526.1"/>
    </source>
</evidence>
<protein>
    <submittedName>
        <fullName evidence="2">Uncharacterized protein</fullName>
    </submittedName>
</protein>
<dbReference type="AlphaFoldDB" id="A0ABD0LDW5"/>
<organism evidence="2 3">
    <name type="scientific">Batillaria attramentaria</name>
    <dbReference type="NCBI Taxonomy" id="370345"/>
    <lineage>
        <taxon>Eukaryota</taxon>
        <taxon>Metazoa</taxon>
        <taxon>Spiralia</taxon>
        <taxon>Lophotrochozoa</taxon>
        <taxon>Mollusca</taxon>
        <taxon>Gastropoda</taxon>
        <taxon>Caenogastropoda</taxon>
        <taxon>Sorbeoconcha</taxon>
        <taxon>Cerithioidea</taxon>
        <taxon>Batillariidae</taxon>
        <taxon>Batillaria</taxon>
    </lineage>
</organism>
<name>A0ABD0LDW5_9CAEN</name>
<evidence type="ECO:0000313" key="3">
    <source>
        <dbReference type="Proteomes" id="UP001519460"/>
    </source>
</evidence>
<keyword evidence="3" id="KW-1185">Reference proteome</keyword>
<dbReference type="Proteomes" id="UP001519460">
    <property type="component" value="Unassembled WGS sequence"/>
</dbReference>
<evidence type="ECO:0000256" key="1">
    <source>
        <dbReference type="SAM" id="MobiDB-lite"/>
    </source>
</evidence>
<proteinExistence type="predicted"/>
<feature type="region of interest" description="Disordered" evidence="1">
    <location>
        <begin position="55"/>
        <end position="107"/>
    </location>
</feature>
<feature type="compositionally biased region" description="Polar residues" evidence="1">
    <location>
        <begin position="65"/>
        <end position="79"/>
    </location>
</feature>
<reference evidence="2 3" key="1">
    <citation type="journal article" date="2023" name="Sci. Data">
        <title>Genome assembly of the Korean intertidal mud-creeper Batillaria attramentaria.</title>
        <authorList>
            <person name="Patra A.K."/>
            <person name="Ho P.T."/>
            <person name="Jun S."/>
            <person name="Lee S.J."/>
            <person name="Kim Y."/>
            <person name="Won Y.J."/>
        </authorList>
    </citation>
    <scope>NUCLEOTIDE SEQUENCE [LARGE SCALE GENOMIC DNA]</scope>
    <source>
        <strain evidence="2">Wonlab-2016</strain>
    </source>
</reference>
<feature type="region of interest" description="Disordered" evidence="1">
    <location>
        <begin position="1"/>
        <end position="23"/>
    </location>
</feature>
<feature type="compositionally biased region" description="Basic and acidic residues" evidence="1">
    <location>
        <begin position="84"/>
        <end position="107"/>
    </location>
</feature>
<dbReference type="EMBL" id="JACVVK020000057">
    <property type="protein sequence ID" value="KAK7497526.1"/>
    <property type="molecule type" value="Genomic_DNA"/>
</dbReference>
<comment type="caution">
    <text evidence="2">The sequence shown here is derived from an EMBL/GenBank/DDBJ whole genome shotgun (WGS) entry which is preliminary data.</text>
</comment>
<sequence length="107" mass="11487">MPVEAAPPVVQKKAVRQSSVSSQNILKTVPLQQGHLAAGKRGSNTNQNYVRMQCPRSLGTRKPSENGSKTWPTGASAASPNDVGSREEKGVETDLLAKKTTTDREWG</sequence>
<gene>
    <name evidence="2" type="ORF">BaRGS_00011166</name>
</gene>
<accession>A0ABD0LDW5</accession>